<proteinExistence type="predicted"/>
<dbReference type="AlphaFoldDB" id="A0AAE4ZBE0"/>
<gene>
    <name evidence="2" type="ORF">GWO12_13560</name>
</gene>
<protein>
    <submittedName>
        <fullName evidence="2">Uncharacterized protein</fullName>
    </submittedName>
</protein>
<keyword evidence="1" id="KW-1133">Transmembrane helix</keyword>
<organism evidence="2 3">
    <name type="scientific">Candidatus Kutchimonas denitrificans</name>
    <dbReference type="NCBI Taxonomy" id="3056748"/>
    <lineage>
        <taxon>Bacteria</taxon>
        <taxon>Pseudomonadati</taxon>
        <taxon>Gemmatimonadota</taxon>
        <taxon>Gemmatimonadia</taxon>
        <taxon>Candidatus Palauibacterales</taxon>
        <taxon>Candidatus Palauibacteraceae</taxon>
        <taxon>Candidatus Kutchimonas</taxon>
    </lineage>
</organism>
<reference evidence="2 3" key="1">
    <citation type="submission" date="2020-01" db="EMBL/GenBank/DDBJ databases">
        <title>Genomes assembled from Gulf of Kutch pelagic sediment metagenomes.</title>
        <authorList>
            <person name="Chandrashekar M."/>
            <person name="Mahajan M.S."/>
            <person name="Dave K.J."/>
            <person name="Vatsa P."/>
            <person name="Nathani N.M."/>
        </authorList>
    </citation>
    <scope>NUCLEOTIDE SEQUENCE [LARGE SCALE GENOMIC DNA]</scope>
    <source>
        <strain evidence="2">KS3-K002</strain>
    </source>
</reference>
<keyword evidence="1" id="KW-0812">Transmembrane</keyword>
<sequence length="90" mass="10636">MTVTHWLGVSTFILLALLIAAGMVQVARRRRRKVPPETGWLTDDMVREIIEEGELSGRYVPEEALDLEEIAREEERFWSETWDETEPYWE</sequence>
<evidence type="ECO:0000313" key="2">
    <source>
        <dbReference type="EMBL" id="NIR76117.1"/>
    </source>
</evidence>
<evidence type="ECO:0000313" key="3">
    <source>
        <dbReference type="Proteomes" id="UP000702544"/>
    </source>
</evidence>
<feature type="transmembrane region" description="Helical" evidence="1">
    <location>
        <begin position="6"/>
        <end position="24"/>
    </location>
</feature>
<name>A0AAE4ZBE0_9BACT</name>
<evidence type="ECO:0000256" key="1">
    <source>
        <dbReference type="SAM" id="Phobius"/>
    </source>
</evidence>
<dbReference type="Proteomes" id="UP000702544">
    <property type="component" value="Unassembled WGS sequence"/>
</dbReference>
<dbReference type="EMBL" id="JAACAK010000113">
    <property type="protein sequence ID" value="NIR76117.1"/>
    <property type="molecule type" value="Genomic_DNA"/>
</dbReference>
<comment type="caution">
    <text evidence="2">The sequence shown here is derived from an EMBL/GenBank/DDBJ whole genome shotgun (WGS) entry which is preliminary data.</text>
</comment>
<accession>A0AAE4ZBE0</accession>
<keyword evidence="1" id="KW-0472">Membrane</keyword>